<protein>
    <submittedName>
        <fullName evidence="1">Uncharacterized protein</fullName>
    </submittedName>
</protein>
<reference evidence="1 2" key="1">
    <citation type="submission" date="2024-05" db="EMBL/GenBank/DDBJ databases">
        <title>A draft genome resource for the thread blight pathogen Marasmius tenuissimus strain MS-2.</title>
        <authorList>
            <person name="Yulfo-Soto G.E."/>
            <person name="Baruah I.K."/>
            <person name="Amoako-Attah I."/>
            <person name="Bukari Y."/>
            <person name="Meinhardt L.W."/>
            <person name="Bailey B.A."/>
            <person name="Cohen S.P."/>
        </authorList>
    </citation>
    <scope>NUCLEOTIDE SEQUENCE [LARGE SCALE GENOMIC DNA]</scope>
    <source>
        <strain evidence="1 2">MS-2</strain>
    </source>
</reference>
<gene>
    <name evidence="1" type="ORF">AAF712_015454</name>
</gene>
<name>A0ABR2Z9I2_9AGAR</name>
<organism evidence="1 2">
    <name type="scientific">Marasmius tenuissimus</name>
    <dbReference type="NCBI Taxonomy" id="585030"/>
    <lineage>
        <taxon>Eukaryota</taxon>
        <taxon>Fungi</taxon>
        <taxon>Dikarya</taxon>
        <taxon>Basidiomycota</taxon>
        <taxon>Agaricomycotina</taxon>
        <taxon>Agaricomycetes</taxon>
        <taxon>Agaricomycetidae</taxon>
        <taxon>Agaricales</taxon>
        <taxon>Marasmiineae</taxon>
        <taxon>Marasmiaceae</taxon>
        <taxon>Marasmius</taxon>
    </lineage>
</organism>
<evidence type="ECO:0000313" key="2">
    <source>
        <dbReference type="Proteomes" id="UP001437256"/>
    </source>
</evidence>
<dbReference type="EMBL" id="JBBXMP010000414">
    <property type="protein sequence ID" value="KAL0057892.1"/>
    <property type="molecule type" value="Genomic_DNA"/>
</dbReference>
<evidence type="ECO:0000313" key="1">
    <source>
        <dbReference type="EMBL" id="KAL0057892.1"/>
    </source>
</evidence>
<comment type="caution">
    <text evidence="1">The sequence shown here is derived from an EMBL/GenBank/DDBJ whole genome shotgun (WGS) entry which is preliminary data.</text>
</comment>
<proteinExistence type="predicted"/>
<sequence length="187" mass="20135">MVFYSKSIFDEQAAQASDAGEWLQDHHVSIQQSSGEEYHIFAVTSTPAFGATALSRIKVNADIPVGPVIIQLRGYIELSTKECEIKVYIKVPMLPPFKVGTLAGDLDSGVGIKVKIPRVSGSITLYARGKYLYIAFVLDVFGKRFEVDLKVMPLPFLGYNAAKQANGAAVDQNLAQGAQGRAIAAAA</sequence>
<accession>A0ABR2Z9I2</accession>
<keyword evidence="2" id="KW-1185">Reference proteome</keyword>
<dbReference type="Proteomes" id="UP001437256">
    <property type="component" value="Unassembled WGS sequence"/>
</dbReference>